<dbReference type="Proteomes" id="UP000759537">
    <property type="component" value="Unassembled WGS sequence"/>
</dbReference>
<evidence type="ECO:0000256" key="1">
    <source>
        <dbReference type="SAM" id="MobiDB-lite"/>
    </source>
</evidence>
<keyword evidence="4" id="KW-1185">Reference proteome</keyword>
<evidence type="ECO:0000313" key="4">
    <source>
        <dbReference type="Proteomes" id="UP000759537"/>
    </source>
</evidence>
<comment type="caution">
    <text evidence="3">The sequence shown here is derived from an EMBL/GenBank/DDBJ whole genome shotgun (WGS) entry which is preliminary data.</text>
</comment>
<keyword evidence="2" id="KW-0472">Membrane</keyword>
<keyword evidence="2" id="KW-1133">Transmembrane helix</keyword>
<evidence type="ECO:0000313" key="3">
    <source>
        <dbReference type="EMBL" id="KAF8464778.1"/>
    </source>
</evidence>
<feature type="compositionally biased region" description="Basic and acidic residues" evidence="1">
    <location>
        <begin position="60"/>
        <end position="69"/>
    </location>
</feature>
<gene>
    <name evidence="3" type="ORF">DFH94DRAFT_857820</name>
</gene>
<keyword evidence="2" id="KW-0812">Transmembrane</keyword>
<feature type="transmembrane region" description="Helical" evidence="2">
    <location>
        <begin position="17"/>
        <end position="38"/>
    </location>
</feature>
<accession>A0A9P5MMR7</accession>
<feature type="region of interest" description="Disordered" evidence="1">
    <location>
        <begin position="48"/>
        <end position="110"/>
    </location>
</feature>
<organism evidence="3 4">
    <name type="scientific">Russula ochroleuca</name>
    <dbReference type="NCBI Taxonomy" id="152965"/>
    <lineage>
        <taxon>Eukaryota</taxon>
        <taxon>Fungi</taxon>
        <taxon>Dikarya</taxon>
        <taxon>Basidiomycota</taxon>
        <taxon>Agaricomycotina</taxon>
        <taxon>Agaricomycetes</taxon>
        <taxon>Russulales</taxon>
        <taxon>Russulaceae</taxon>
        <taxon>Russula</taxon>
    </lineage>
</organism>
<sequence length="139" mass="14507">MSADAPSSWGDSNLTTIIAGCVASFIVTISITIATICIRLRRRSQALPAVSAGVGASQPHVDEIPRPLPDDASSSLPGRPMTVRPHDPKDPTTFPGCQGDPHSQHSQAPKSLYIASGSTLVNTQTSLPQAKGYHGLPTV</sequence>
<evidence type="ECO:0000256" key="2">
    <source>
        <dbReference type="SAM" id="Phobius"/>
    </source>
</evidence>
<dbReference type="AlphaFoldDB" id="A0A9P5MMR7"/>
<proteinExistence type="predicted"/>
<name>A0A9P5MMR7_9AGAM</name>
<reference evidence="3" key="1">
    <citation type="submission" date="2019-10" db="EMBL/GenBank/DDBJ databases">
        <authorList>
            <consortium name="DOE Joint Genome Institute"/>
            <person name="Kuo A."/>
            <person name="Miyauchi S."/>
            <person name="Kiss E."/>
            <person name="Drula E."/>
            <person name="Kohler A."/>
            <person name="Sanchez-Garcia M."/>
            <person name="Andreopoulos B."/>
            <person name="Barry K.W."/>
            <person name="Bonito G."/>
            <person name="Buee M."/>
            <person name="Carver A."/>
            <person name="Chen C."/>
            <person name="Cichocki N."/>
            <person name="Clum A."/>
            <person name="Culley D."/>
            <person name="Crous P.W."/>
            <person name="Fauchery L."/>
            <person name="Girlanda M."/>
            <person name="Hayes R."/>
            <person name="Keri Z."/>
            <person name="LaButti K."/>
            <person name="Lipzen A."/>
            <person name="Lombard V."/>
            <person name="Magnuson J."/>
            <person name="Maillard F."/>
            <person name="Morin E."/>
            <person name="Murat C."/>
            <person name="Nolan M."/>
            <person name="Ohm R."/>
            <person name="Pangilinan J."/>
            <person name="Pereira M."/>
            <person name="Perotto S."/>
            <person name="Peter M."/>
            <person name="Riley R."/>
            <person name="Sitrit Y."/>
            <person name="Stielow B."/>
            <person name="Szollosi G."/>
            <person name="Zifcakova L."/>
            <person name="Stursova M."/>
            <person name="Spatafora J.W."/>
            <person name="Tedersoo L."/>
            <person name="Vaario L.-M."/>
            <person name="Yamada A."/>
            <person name="Yan M."/>
            <person name="Wang P."/>
            <person name="Xu J."/>
            <person name="Bruns T."/>
            <person name="Baldrian P."/>
            <person name="Vilgalys R."/>
            <person name="Henrissat B."/>
            <person name="Grigoriev I.V."/>
            <person name="Hibbett D."/>
            <person name="Nagy L.G."/>
            <person name="Martin F.M."/>
        </authorList>
    </citation>
    <scope>NUCLEOTIDE SEQUENCE</scope>
    <source>
        <strain evidence="3">Prilba</strain>
    </source>
</reference>
<protein>
    <submittedName>
        <fullName evidence="3">Uncharacterized protein</fullName>
    </submittedName>
</protein>
<dbReference type="EMBL" id="WHVB01000053">
    <property type="protein sequence ID" value="KAF8464778.1"/>
    <property type="molecule type" value="Genomic_DNA"/>
</dbReference>
<reference evidence="3" key="2">
    <citation type="journal article" date="2020" name="Nat. Commun.">
        <title>Large-scale genome sequencing of mycorrhizal fungi provides insights into the early evolution of symbiotic traits.</title>
        <authorList>
            <person name="Miyauchi S."/>
            <person name="Kiss E."/>
            <person name="Kuo A."/>
            <person name="Drula E."/>
            <person name="Kohler A."/>
            <person name="Sanchez-Garcia M."/>
            <person name="Morin E."/>
            <person name="Andreopoulos B."/>
            <person name="Barry K.W."/>
            <person name="Bonito G."/>
            <person name="Buee M."/>
            <person name="Carver A."/>
            <person name="Chen C."/>
            <person name="Cichocki N."/>
            <person name="Clum A."/>
            <person name="Culley D."/>
            <person name="Crous P.W."/>
            <person name="Fauchery L."/>
            <person name="Girlanda M."/>
            <person name="Hayes R.D."/>
            <person name="Keri Z."/>
            <person name="LaButti K."/>
            <person name="Lipzen A."/>
            <person name="Lombard V."/>
            <person name="Magnuson J."/>
            <person name="Maillard F."/>
            <person name="Murat C."/>
            <person name="Nolan M."/>
            <person name="Ohm R.A."/>
            <person name="Pangilinan J."/>
            <person name="Pereira M.F."/>
            <person name="Perotto S."/>
            <person name="Peter M."/>
            <person name="Pfister S."/>
            <person name="Riley R."/>
            <person name="Sitrit Y."/>
            <person name="Stielow J.B."/>
            <person name="Szollosi G."/>
            <person name="Zifcakova L."/>
            <person name="Stursova M."/>
            <person name="Spatafora J.W."/>
            <person name="Tedersoo L."/>
            <person name="Vaario L.M."/>
            <person name="Yamada A."/>
            <person name="Yan M."/>
            <person name="Wang P."/>
            <person name="Xu J."/>
            <person name="Bruns T."/>
            <person name="Baldrian P."/>
            <person name="Vilgalys R."/>
            <person name="Dunand C."/>
            <person name="Henrissat B."/>
            <person name="Grigoriev I.V."/>
            <person name="Hibbett D."/>
            <person name="Nagy L.G."/>
            <person name="Martin F.M."/>
        </authorList>
    </citation>
    <scope>NUCLEOTIDE SEQUENCE</scope>
    <source>
        <strain evidence="3">Prilba</strain>
    </source>
</reference>